<feature type="region of interest" description="Disordered" evidence="1">
    <location>
        <begin position="587"/>
        <end position="620"/>
    </location>
</feature>
<feature type="region of interest" description="Disordered" evidence="1">
    <location>
        <begin position="782"/>
        <end position="838"/>
    </location>
</feature>
<dbReference type="Gene3D" id="1.25.10.10">
    <property type="entry name" value="Leucine-rich Repeat Variant"/>
    <property type="match status" value="1"/>
</dbReference>
<proteinExistence type="predicted"/>
<keyword evidence="4" id="KW-1185">Reference proteome</keyword>
<dbReference type="InterPro" id="IPR001245">
    <property type="entry name" value="Ser-Thr/Tyr_kinase_cat_dom"/>
</dbReference>
<keyword evidence="3" id="KW-0418">Kinase</keyword>
<protein>
    <submittedName>
        <fullName evidence="3">Scy1 protein kinase</fullName>
    </submittedName>
</protein>
<feature type="compositionally biased region" description="Polar residues" evidence="1">
    <location>
        <begin position="654"/>
        <end position="676"/>
    </location>
</feature>
<dbReference type="InterPro" id="IPR034085">
    <property type="entry name" value="TOG"/>
</dbReference>
<dbReference type="InterPro" id="IPR000719">
    <property type="entry name" value="Prot_kinase_dom"/>
</dbReference>
<dbReference type="Pfam" id="PF07714">
    <property type="entry name" value="PK_Tyr_Ser-Thr"/>
    <property type="match status" value="1"/>
</dbReference>
<name>A0A0N7L540_PLAHL</name>
<dbReference type="AlphaFoldDB" id="A0A0N7L540"/>
<dbReference type="STRING" id="4781.A0A0N7L540"/>
<dbReference type="OrthoDB" id="447103at2759"/>
<keyword evidence="3" id="KW-0808">Transferase</keyword>
<sequence length="856" mass="92933">MNFLKTLGGLVGSSTTGGLPYSIDTPSVDGNVAAGGDAGECVVFEGLPDFILHSGKSKQDPSHVVSIFKSRQPAGQLTSNSLHRIKTLRHPNILAYLDGIEVPNNGPVIIITEHVMPLSEFLTALRMEYGNNSEEFTMCVSWGLRSILMALQFINVDCKLLHGRLTPQSIFVTKGGDWKLGGFELTAEKTNDGPSSIYTLNQQYVDINYKPPECQRSDWKAVATGPAYGVDMWAFGCLMYYIFTDGHFRSSDKLTAVNLPSALQPQFRKTIDENPSRRLSPQMMLKGNYFDTPFIRRMDFLENLAVMESDEKVAFYKELCANLASIPRCFGVHKILPALKQVVEFGAAIGIKNGLLKLDPSASHMLPAMVQIGSSLSTEEFKTQIIPILLKLFSCSDRAVRVQLLQMMEKFAVHFDAKLVNSSVVFDNLCSGFTDAAPVLRELTVKSMLHIADKLSDNNLNNRVVKYFAKLQSDPEPAIRTNTTICIGKIASKLNETTRPKVLFPAFAKALNDPFPHARLAGLRSMIACQEYFTPQGMAGSVIPAISPLLLDVSITVREQAKTSIDIFIKAVNNEANQMKVREELEAKKSELKGAEQESDHLGGACETTPPPSNGGHTSGSYASSLTAWASSAVTSNVNKLVGSGILSSAPTSHTFSHPGNFSQNTNNSSIPPSSRQDTRKAFAADNVSAENGWGDSNRLGGYDRPYLTTSRLSASQSVNEGASTSVTPEATSLSASATSSSKLNFACKTSSGSNSSTTRTTSTFLDLRDCDWEDDNWGGDDDLDLGASEPKSNTLGAYQPKGSRDVSTSTVAQGKAGRKSTREADTKNKAKRGSLGSMKLDTVVTANVDEWKWDF</sequence>
<dbReference type="Gene3D" id="1.10.510.10">
    <property type="entry name" value="Transferase(Phosphotransferase) domain 1"/>
    <property type="match status" value="1"/>
</dbReference>
<dbReference type="SMART" id="SM01349">
    <property type="entry name" value="TOG"/>
    <property type="match status" value="1"/>
</dbReference>
<evidence type="ECO:0000259" key="2">
    <source>
        <dbReference type="PROSITE" id="PS50011"/>
    </source>
</evidence>
<feature type="compositionally biased region" description="Polar residues" evidence="1">
    <location>
        <begin position="714"/>
        <end position="730"/>
    </location>
</feature>
<dbReference type="PANTHER" id="PTHR12984">
    <property type="entry name" value="SCY1-RELATED S/T PROTEIN KINASE-LIKE"/>
    <property type="match status" value="1"/>
</dbReference>
<dbReference type="GO" id="GO:0005524">
    <property type="term" value="F:ATP binding"/>
    <property type="evidence" value="ECO:0007669"/>
    <property type="project" value="InterPro"/>
</dbReference>
<evidence type="ECO:0000256" key="1">
    <source>
        <dbReference type="SAM" id="MobiDB-lite"/>
    </source>
</evidence>
<dbReference type="Gene3D" id="3.30.200.20">
    <property type="entry name" value="Phosphorylase Kinase, domain 1"/>
    <property type="match status" value="1"/>
</dbReference>
<dbReference type="InterPro" id="IPR051177">
    <property type="entry name" value="CIK-Related_Protein"/>
</dbReference>
<dbReference type="PROSITE" id="PS50011">
    <property type="entry name" value="PROTEIN_KINASE_DOM"/>
    <property type="match status" value="1"/>
</dbReference>
<dbReference type="PANTHER" id="PTHR12984:SF3">
    <property type="entry name" value="N-TERMINAL KINASE-LIKE PROTEIN"/>
    <property type="match status" value="1"/>
</dbReference>
<feature type="domain" description="Protein kinase" evidence="2">
    <location>
        <begin position="5"/>
        <end position="295"/>
    </location>
</feature>
<dbReference type="SMART" id="SM00220">
    <property type="entry name" value="S_TKc"/>
    <property type="match status" value="1"/>
</dbReference>
<dbReference type="RefSeq" id="XP_024576780.1">
    <property type="nucleotide sequence ID" value="XM_024726066.1"/>
</dbReference>
<dbReference type="SUPFAM" id="SSF56112">
    <property type="entry name" value="Protein kinase-like (PK-like)"/>
    <property type="match status" value="1"/>
</dbReference>
<evidence type="ECO:0000313" key="3">
    <source>
        <dbReference type="EMBL" id="CEG40411.1"/>
    </source>
</evidence>
<reference evidence="4" key="1">
    <citation type="submission" date="2014-09" db="EMBL/GenBank/DDBJ databases">
        <authorList>
            <person name="Sharma Rahul"/>
            <person name="Thines Marco"/>
        </authorList>
    </citation>
    <scope>NUCLEOTIDE SEQUENCE [LARGE SCALE GENOMIC DNA]</scope>
</reference>
<evidence type="ECO:0000313" key="4">
    <source>
        <dbReference type="Proteomes" id="UP000054928"/>
    </source>
</evidence>
<organism evidence="3 4">
    <name type="scientific">Plasmopara halstedii</name>
    <name type="common">Downy mildew of sunflower</name>
    <dbReference type="NCBI Taxonomy" id="4781"/>
    <lineage>
        <taxon>Eukaryota</taxon>
        <taxon>Sar</taxon>
        <taxon>Stramenopiles</taxon>
        <taxon>Oomycota</taxon>
        <taxon>Peronosporomycetes</taxon>
        <taxon>Peronosporales</taxon>
        <taxon>Peronosporaceae</taxon>
        <taxon>Plasmopara</taxon>
    </lineage>
</organism>
<dbReference type="InterPro" id="IPR016024">
    <property type="entry name" value="ARM-type_fold"/>
</dbReference>
<dbReference type="Proteomes" id="UP000054928">
    <property type="component" value="Unassembled WGS sequence"/>
</dbReference>
<dbReference type="OMA" id="EGPPWAI"/>
<feature type="region of interest" description="Disordered" evidence="1">
    <location>
        <begin position="654"/>
        <end position="701"/>
    </location>
</feature>
<accession>A0A0N7L540</accession>
<dbReference type="GO" id="GO:0004672">
    <property type="term" value="F:protein kinase activity"/>
    <property type="evidence" value="ECO:0007669"/>
    <property type="project" value="InterPro"/>
</dbReference>
<dbReference type="SUPFAM" id="SSF48371">
    <property type="entry name" value="ARM repeat"/>
    <property type="match status" value="1"/>
</dbReference>
<feature type="region of interest" description="Disordered" evidence="1">
    <location>
        <begin position="714"/>
        <end position="739"/>
    </location>
</feature>
<dbReference type="InterPro" id="IPR011009">
    <property type="entry name" value="Kinase-like_dom_sf"/>
</dbReference>
<dbReference type="EMBL" id="CCYD01000482">
    <property type="protein sequence ID" value="CEG40411.1"/>
    <property type="molecule type" value="Genomic_DNA"/>
</dbReference>
<dbReference type="GeneID" id="36405667"/>
<dbReference type="InterPro" id="IPR011989">
    <property type="entry name" value="ARM-like"/>
</dbReference>
<feature type="compositionally biased region" description="Basic and acidic residues" evidence="1">
    <location>
        <begin position="587"/>
        <end position="601"/>
    </location>
</feature>